<dbReference type="RefSeq" id="XP_014177413.1">
    <property type="nucleotide sequence ID" value="XM_014321938.1"/>
</dbReference>
<organism evidence="2 3">
    <name type="scientific">Trichosporon asahii var. asahii (strain ATCC 90039 / CBS 2479 / JCM 2466 / KCTC 7840 / NBRC 103889/ NCYC 2677 / UAMH 7654)</name>
    <name type="common">Yeast</name>
    <dbReference type="NCBI Taxonomy" id="1186058"/>
    <lineage>
        <taxon>Eukaryota</taxon>
        <taxon>Fungi</taxon>
        <taxon>Dikarya</taxon>
        <taxon>Basidiomycota</taxon>
        <taxon>Agaricomycotina</taxon>
        <taxon>Tremellomycetes</taxon>
        <taxon>Trichosporonales</taxon>
        <taxon>Trichosporonaceae</taxon>
        <taxon>Trichosporon</taxon>
    </lineage>
</organism>
<sequence>MATLLSAPTLSASQFAEFIEPAPLYQCPRSATPTMSRPRLTRDSSCSLYPSPSFGTELYRAPTRDCRDRRRDSTPPSPSAKRWSISLVRPRLRRSESDEPPRRSSRSKSPKRAKSTKSARSSETRPDSTEHRYSVFSAFAEFIEPAPLYQCPRSATPTMSRPRLTRDSSCSLYPSPSFGTELYRAPTRDCRDRRRDSTPPSPSAKRWSISLVRPRLRRSESDEPPRRSSRSKSPKRAKSTKSARSSETRPDSTEHRYSVFSAFGGFGAPLKKVENHTALVEARLDAPSPQPLPCLEACTGPPSPAVETFSSTATTLFDEPERDPFFDDDGIIWVVPRSRRGSRASSYSPAKPKCVMQHSTPEPQSMADLKRDSYGLHDVLNVHEVQPVPSKNRVRIERISNWGLPSSPREDKVWSKLSVTWWRRKSI</sequence>
<evidence type="ECO:0000313" key="3">
    <source>
        <dbReference type="Proteomes" id="UP000002748"/>
    </source>
</evidence>
<evidence type="ECO:0000256" key="1">
    <source>
        <dbReference type="SAM" id="MobiDB-lite"/>
    </source>
</evidence>
<dbReference type="EMBL" id="ALBS01000297">
    <property type="protein sequence ID" value="EJT46302.1"/>
    <property type="molecule type" value="Genomic_DNA"/>
</dbReference>
<gene>
    <name evidence="2" type="ORF">A1Q1_05131</name>
</gene>
<name>J6EU39_TRIAS</name>
<comment type="caution">
    <text evidence="2">The sequence shown here is derived from an EMBL/GenBank/DDBJ whole genome shotgun (WGS) entry which is preliminary data.</text>
</comment>
<feature type="compositionally biased region" description="Basic residues" evidence="1">
    <location>
        <begin position="103"/>
        <end position="117"/>
    </location>
</feature>
<feature type="compositionally biased region" description="Basic and acidic residues" evidence="1">
    <location>
        <begin position="244"/>
        <end position="254"/>
    </location>
</feature>
<proteinExistence type="predicted"/>
<feature type="compositionally biased region" description="Basic and acidic residues" evidence="1">
    <location>
        <begin position="120"/>
        <end position="130"/>
    </location>
</feature>
<protein>
    <submittedName>
        <fullName evidence="2">Uncharacterized protein</fullName>
    </submittedName>
</protein>
<feature type="compositionally biased region" description="Basic and acidic residues" evidence="1">
    <location>
        <begin position="186"/>
        <end position="197"/>
    </location>
</feature>
<feature type="compositionally biased region" description="Basic and acidic residues" evidence="1">
    <location>
        <begin position="62"/>
        <end position="73"/>
    </location>
</feature>
<feature type="compositionally biased region" description="Basic and acidic residues" evidence="1">
    <location>
        <begin position="93"/>
        <end position="102"/>
    </location>
</feature>
<feature type="compositionally biased region" description="Basic and acidic residues" evidence="1">
    <location>
        <begin position="217"/>
        <end position="226"/>
    </location>
</feature>
<evidence type="ECO:0000313" key="2">
    <source>
        <dbReference type="EMBL" id="EJT46302.1"/>
    </source>
</evidence>
<dbReference type="Proteomes" id="UP000002748">
    <property type="component" value="Unassembled WGS sequence"/>
</dbReference>
<dbReference type="AlphaFoldDB" id="J6EU39"/>
<reference evidence="2 3" key="1">
    <citation type="journal article" date="2012" name="Eukaryot. Cell">
        <title>Draft genome sequence of CBS 2479, the standard type strain of Trichosporon asahii.</title>
        <authorList>
            <person name="Yang R.Y."/>
            <person name="Li H.T."/>
            <person name="Zhu H."/>
            <person name="Zhou G.P."/>
            <person name="Wang M."/>
            <person name="Wang L."/>
        </authorList>
    </citation>
    <scope>NUCLEOTIDE SEQUENCE [LARGE SCALE GENOMIC DNA]</scope>
    <source>
        <strain evidence="3">ATCC 90039 / CBS 2479 / JCM 2466 / KCTC 7840 / NCYC 2677 / UAMH 7654</strain>
    </source>
</reference>
<feature type="region of interest" description="Disordered" evidence="1">
    <location>
        <begin position="150"/>
        <end position="254"/>
    </location>
</feature>
<feature type="compositionally biased region" description="Basic residues" evidence="1">
    <location>
        <begin position="227"/>
        <end position="241"/>
    </location>
</feature>
<dbReference type="GeneID" id="25988643"/>
<dbReference type="HOGENOM" id="CLU_052874_0_0_1"/>
<feature type="compositionally biased region" description="Polar residues" evidence="1">
    <location>
        <begin position="167"/>
        <end position="178"/>
    </location>
</feature>
<dbReference type="KEGG" id="tasa:A1Q1_05131"/>
<feature type="region of interest" description="Disordered" evidence="1">
    <location>
        <begin position="26"/>
        <end position="130"/>
    </location>
</feature>
<feature type="region of interest" description="Disordered" evidence="1">
    <location>
        <begin position="342"/>
        <end position="361"/>
    </location>
</feature>
<dbReference type="VEuPathDB" id="FungiDB:A1Q1_05131"/>
<feature type="compositionally biased region" description="Polar residues" evidence="1">
    <location>
        <begin position="43"/>
        <end position="54"/>
    </location>
</feature>
<accession>J6EU39</accession>